<protein>
    <submittedName>
        <fullName evidence="1">Oidioi.mRNA.OKI2018_I69.chr2.g4648.t1.cds</fullName>
    </submittedName>
</protein>
<organism evidence="1 2">
    <name type="scientific">Oikopleura dioica</name>
    <name type="common">Tunicate</name>
    <dbReference type="NCBI Taxonomy" id="34765"/>
    <lineage>
        <taxon>Eukaryota</taxon>
        <taxon>Metazoa</taxon>
        <taxon>Chordata</taxon>
        <taxon>Tunicata</taxon>
        <taxon>Appendicularia</taxon>
        <taxon>Copelata</taxon>
        <taxon>Oikopleuridae</taxon>
        <taxon>Oikopleura</taxon>
    </lineage>
</organism>
<evidence type="ECO:0000313" key="1">
    <source>
        <dbReference type="EMBL" id="CAG5110223.1"/>
    </source>
</evidence>
<name>A0ABN7SXP6_OIKDI</name>
<proteinExistence type="predicted"/>
<keyword evidence="2" id="KW-1185">Reference proteome</keyword>
<reference evidence="1 2" key="1">
    <citation type="submission" date="2021-04" db="EMBL/GenBank/DDBJ databases">
        <authorList>
            <person name="Bliznina A."/>
        </authorList>
    </citation>
    <scope>NUCLEOTIDE SEQUENCE [LARGE SCALE GENOMIC DNA]</scope>
</reference>
<accession>A0ABN7SXP6</accession>
<sequence>MHSCNNASYRPKRTFRKKTEKATIMSKIDEKTKIVITEALTKIETRLAPKGLHVLVGVGHLEWFEDPAILDVPLCLRGEVFNPDHLSHSKIAALKNQENEILFIMRKVQIIPNLIHGRAFEVQDAQGAPVCRIRGPVLSFPCHNRLSFPILSMEKFGIGTISKFDNLHLKLPSTLNVEHKALLIAAAMLFDDLFF</sequence>
<evidence type="ECO:0000313" key="2">
    <source>
        <dbReference type="Proteomes" id="UP001158576"/>
    </source>
</evidence>
<dbReference type="EMBL" id="OU015567">
    <property type="protein sequence ID" value="CAG5110223.1"/>
    <property type="molecule type" value="Genomic_DNA"/>
</dbReference>
<dbReference type="Proteomes" id="UP001158576">
    <property type="component" value="Chromosome 2"/>
</dbReference>
<gene>
    <name evidence="1" type="ORF">OKIOD_LOCUS13413</name>
</gene>